<dbReference type="AlphaFoldDB" id="A0A0N4TNA3"/>
<organism evidence="3">
    <name type="scientific">Brugia pahangi</name>
    <name type="common">Filarial nematode worm</name>
    <dbReference type="NCBI Taxonomy" id="6280"/>
    <lineage>
        <taxon>Eukaryota</taxon>
        <taxon>Metazoa</taxon>
        <taxon>Ecdysozoa</taxon>
        <taxon>Nematoda</taxon>
        <taxon>Chromadorea</taxon>
        <taxon>Rhabditida</taxon>
        <taxon>Spirurina</taxon>
        <taxon>Spiruromorpha</taxon>
        <taxon>Filarioidea</taxon>
        <taxon>Onchocercidae</taxon>
        <taxon>Brugia</taxon>
    </lineage>
</organism>
<evidence type="ECO:0000313" key="1">
    <source>
        <dbReference type="EMBL" id="VDN91108.1"/>
    </source>
</evidence>
<name>A0A0N4TNA3_BRUPA</name>
<accession>A0A0N4TNA3</accession>
<protein>
    <submittedName>
        <fullName evidence="3">Ovule protein</fullName>
    </submittedName>
</protein>
<sequence length="81" mass="9332">MIQHLSLNPSNGSNIKRYDRFLITVLLHPLQLFHQILRYTSETCLQHLGFPGRLRSKPSLQICSSIHHIQPIGCGIHFEDD</sequence>
<proteinExistence type="predicted"/>
<reference evidence="1 2" key="2">
    <citation type="submission" date="2018-11" db="EMBL/GenBank/DDBJ databases">
        <authorList>
            <consortium name="Pathogen Informatics"/>
        </authorList>
    </citation>
    <scope>NUCLEOTIDE SEQUENCE [LARGE SCALE GENOMIC DNA]</scope>
</reference>
<gene>
    <name evidence="1" type="ORF">BPAG_LOCUS9922</name>
</gene>
<evidence type="ECO:0000313" key="3">
    <source>
        <dbReference type="WBParaSite" id="BPAG_0000996001-mRNA-1"/>
    </source>
</evidence>
<reference evidence="3" key="1">
    <citation type="submission" date="2017-02" db="UniProtKB">
        <authorList>
            <consortium name="WormBaseParasite"/>
        </authorList>
    </citation>
    <scope>IDENTIFICATION</scope>
</reference>
<dbReference type="EMBL" id="UZAD01013169">
    <property type="protein sequence ID" value="VDN91108.1"/>
    <property type="molecule type" value="Genomic_DNA"/>
</dbReference>
<dbReference type="WBParaSite" id="BPAG_0000996001-mRNA-1">
    <property type="protein sequence ID" value="BPAG_0000996001-mRNA-1"/>
    <property type="gene ID" value="BPAG_0000996001"/>
</dbReference>
<evidence type="ECO:0000313" key="2">
    <source>
        <dbReference type="Proteomes" id="UP000278627"/>
    </source>
</evidence>
<dbReference type="Proteomes" id="UP000278627">
    <property type="component" value="Unassembled WGS sequence"/>
</dbReference>
<keyword evidence="2" id="KW-1185">Reference proteome</keyword>